<dbReference type="Gene3D" id="3.30.830.10">
    <property type="entry name" value="Metalloenzyme, LuxS/M16 peptidase-like"/>
    <property type="match status" value="4"/>
</dbReference>
<dbReference type="PANTHER" id="PTHR11851:SF49">
    <property type="entry name" value="MITOCHONDRIAL-PROCESSING PEPTIDASE SUBUNIT ALPHA"/>
    <property type="match status" value="1"/>
</dbReference>
<evidence type="ECO:0000313" key="5">
    <source>
        <dbReference type="EMBL" id="PRQ06064.1"/>
    </source>
</evidence>
<proteinExistence type="inferred from homology"/>
<accession>A0A2S9YLS4</accession>
<evidence type="ECO:0000313" key="6">
    <source>
        <dbReference type="Proteomes" id="UP000238823"/>
    </source>
</evidence>
<dbReference type="Pfam" id="PF05193">
    <property type="entry name" value="Peptidase_M16_C"/>
    <property type="match status" value="2"/>
</dbReference>
<dbReference type="EMBL" id="PVNL01000085">
    <property type="protein sequence ID" value="PRQ06064.1"/>
    <property type="molecule type" value="Genomic_DNA"/>
</dbReference>
<dbReference type="InterPro" id="IPR050361">
    <property type="entry name" value="MPP/UQCRC_Complex"/>
</dbReference>
<reference evidence="5 6" key="1">
    <citation type="submission" date="2018-03" db="EMBL/GenBank/DDBJ databases">
        <title>Draft Genome Sequences of the Obligatory Marine Myxobacteria Enhygromyxa salina SWB007.</title>
        <authorList>
            <person name="Poehlein A."/>
            <person name="Moghaddam J.A."/>
            <person name="Harms H."/>
            <person name="Alanjari M."/>
            <person name="Koenig G.M."/>
            <person name="Daniel R."/>
            <person name="Schaeberle T.F."/>
        </authorList>
    </citation>
    <scope>NUCLEOTIDE SEQUENCE [LARGE SCALE GENOMIC DNA]</scope>
    <source>
        <strain evidence="5 6">SWB007</strain>
    </source>
</reference>
<feature type="domain" description="Peptidase M16 N-terminal" evidence="3">
    <location>
        <begin position="47"/>
        <end position="184"/>
    </location>
</feature>
<dbReference type="GO" id="GO:0046872">
    <property type="term" value="F:metal ion binding"/>
    <property type="evidence" value="ECO:0007669"/>
    <property type="project" value="InterPro"/>
</dbReference>
<dbReference type="InterPro" id="IPR011249">
    <property type="entry name" value="Metalloenz_LuxS/M16"/>
</dbReference>
<dbReference type="SUPFAM" id="SSF63411">
    <property type="entry name" value="LuxS/MPP-like metallohydrolase"/>
    <property type="match status" value="4"/>
</dbReference>
<dbReference type="Pfam" id="PF00675">
    <property type="entry name" value="Peptidase_M16"/>
    <property type="match status" value="2"/>
</dbReference>
<evidence type="ECO:0000259" key="4">
    <source>
        <dbReference type="Pfam" id="PF05193"/>
    </source>
</evidence>
<dbReference type="InterPro" id="IPR011765">
    <property type="entry name" value="Pept_M16_N"/>
</dbReference>
<dbReference type="InterPro" id="IPR007863">
    <property type="entry name" value="Peptidase_M16_C"/>
</dbReference>
<feature type="region of interest" description="Disordered" evidence="2">
    <location>
        <begin position="1"/>
        <end position="21"/>
    </location>
</feature>
<feature type="domain" description="Peptidase M16 C-terminal" evidence="4">
    <location>
        <begin position="650"/>
        <end position="823"/>
    </location>
</feature>
<protein>
    <submittedName>
        <fullName evidence="5">Peptidase M16 inactive domain protein</fullName>
    </submittedName>
</protein>
<dbReference type="Proteomes" id="UP000238823">
    <property type="component" value="Unassembled WGS sequence"/>
</dbReference>
<evidence type="ECO:0000256" key="2">
    <source>
        <dbReference type="SAM" id="MobiDB-lite"/>
    </source>
</evidence>
<evidence type="ECO:0000256" key="1">
    <source>
        <dbReference type="ARBA" id="ARBA00007261"/>
    </source>
</evidence>
<comment type="similarity">
    <text evidence="1">Belongs to the peptidase M16 family.</text>
</comment>
<feature type="domain" description="Peptidase M16 C-terminal" evidence="4">
    <location>
        <begin position="197"/>
        <end position="366"/>
    </location>
</feature>
<gene>
    <name evidence="5" type="ORF">ENSA7_42340</name>
</gene>
<dbReference type="AlphaFoldDB" id="A0A2S9YLS4"/>
<comment type="caution">
    <text evidence="5">The sequence shown here is derived from an EMBL/GenBank/DDBJ whole genome shotgun (WGS) entry which is preliminary data.</text>
</comment>
<name>A0A2S9YLS4_9BACT</name>
<evidence type="ECO:0000259" key="3">
    <source>
        <dbReference type="Pfam" id="PF00675"/>
    </source>
</evidence>
<sequence>MVRERSHHQAGPSHPRPALEPESLRLENGVWVLALPTDAPAPGYRGVVSIQLWVAAGAACERKREHGCAHLLEHMVFKPVVSANGDRRDLAAVIEQLGGDVNAFTSHDETVFHATVPADAFVETLDVMVGSLIDREFDADELAREQEVVVEEIRQYADDPSARSVQTMMADLYEDHPYARPVLGEESEVCALTGGILRGWARRQHRGERVVLVVAGPVPFEQVEASARRLLGDLPAGRRARARPGPVPLTQPRVRVVREDVQEAYLRLGWLGGDALALEGVALDVAAIALGQGESSRLATGARRRDRLVSDAYASYLGGLASGTFMISAQADADVVEAATAALLAEIDALARAPLEAEEFARAQAVLRSSLVYRRETVQGQAHALAYFAAASGRLGAEAEYFEILAGLTPDQVRDVCARYLGRERGAITILVPRDKVDARAARAMCRRILRSCQVDAGSGRPAARLARLARLDQQPTCDELGTWCVTHRSGLRIVARPDPSLSIVAGWLVWPGGLRLESGRNAGISSLTGALLNRGNASRDGDTLAREIEGLAAVLDGFSGHNSIGLQTESLAEHFPAVLTRALECALDPTFAPEEIDEARRIVIADLDADADDPGHLAYRQMLAALYGAHPHGRDLRGTHTSLARFDHAKVARNWARNYPIGRAVLSLAGKFDLDAVLAQIDRQLEPAETEPSGPMPTWPGAGAKWPRRPIEQVIEREREQGQCVIGFPGLPLGDPDGAALDVLCAVLGGQAGRLFESLREREGLVYQVGASSSEHIDAGHVVFHAAASQDKLDAARAAIEVQIARIMAEPVAAAELDRAKRWLVGQFESGLQRRSRVASRMVFGEAYGLGVNYYLRYPERVQRVNREQLQVLAKRLLDPRRQVTVLVRSP</sequence>
<organism evidence="5 6">
    <name type="scientific">Enhygromyxa salina</name>
    <dbReference type="NCBI Taxonomy" id="215803"/>
    <lineage>
        <taxon>Bacteria</taxon>
        <taxon>Pseudomonadati</taxon>
        <taxon>Myxococcota</taxon>
        <taxon>Polyangia</taxon>
        <taxon>Nannocystales</taxon>
        <taxon>Nannocystaceae</taxon>
        <taxon>Enhygromyxa</taxon>
    </lineage>
</organism>
<feature type="domain" description="Peptidase M16 N-terminal" evidence="3">
    <location>
        <begin position="494"/>
        <end position="640"/>
    </location>
</feature>
<dbReference type="PANTHER" id="PTHR11851">
    <property type="entry name" value="METALLOPROTEASE"/>
    <property type="match status" value="1"/>
</dbReference>